<feature type="compositionally biased region" description="Basic and acidic residues" evidence="10">
    <location>
        <begin position="259"/>
        <end position="279"/>
    </location>
</feature>
<comment type="similarity">
    <text evidence="2 9">Belongs to the TIM21 family.</text>
</comment>
<protein>
    <recommendedName>
        <fullName evidence="3 9">Mitochondrial import inner membrane translocase subunit Tim21</fullName>
    </recommendedName>
</protein>
<dbReference type="AlphaFoldDB" id="A0A6A6HFV9"/>
<feature type="transmembrane region" description="Helical" evidence="9">
    <location>
        <begin position="77"/>
        <end position="98"/>
    </location>
</feature>
<keyword evidence="8 9" id="KW-0472">Membrane</keyword>
<evidence type="ECO:0000313" key="12">
    <source>
        <dbReference type="Proteomes" id="UP000800092"/>
    </source>
</evidence>
<evidence type="ECO:0000256" key="8">
    <source>
        <dbReference type="ARBA" id="ARBA00023136"/>
    </source>
</evidence>
<organism evidence="11 12">
    <name type="scientific">Viridothelium virens</name>
    <name type="common">Speckled blister lichen</name>
    <name type="synonym">Trypethelium virens</name>
    <dbReference type="NCBI Taxonomy" id="1048519"/>
    <lineage>
        <taxon>Eukaryota</taxon>
        <taxon>Fungi</taxon>
        <taxon>Dikarya</taxon>
        <taxon>Ascomycota</taxon>
        <taxon>Pezizomycotina</taxon>
        <taxon>Dothideomycetes</taxon>
        <taxon>Dothideomycetes incertae sedis</taxon>
        <taxon>Trypetheliales</taxon>
        <taxon>Trypetheliaceae</taxon>
        <taxon>Viridothelium</taxon>
    </lineage>
</organism>
<keyword evidence="5" id="KW-0809">Transit peptide</keyword>
<keyword evidence="4 9" id="KW-0812">Transmembrane</keyword>
<evidence type="ECO:0000256" key="7">
    <source>
        <dbReference type="ARBA" id="ARBA00023128"/>
    </source>
</evidence>
<dbReference type="Pfam" id="PF08294">
    <property type="entry name" value="TIM21"/>
    <property type="match status" value="1"/>
</dbReference>
<keyword evidence="6 9" id="KW-1133">Transmembrane helix</keyword>
<evidence type="ECO:0000313" key="11">
    <source>
        <dbReference type="EMBL" id="KAF2237006.1"/>
    </source>
</evidence>
<name>A0A6A6HFV9_VIRVR</name>
<keyword evidence="7 9" id="KW-0496">Mitochondrion</keyword>
<dbReference type="OrthoDB" id="436405at2759"/>
<reference evidence="11" key="1">
    <citation type="journal article" date="2020" name="Stud. Mycol.">
        <title>101 Dothideomycetes genomes: a test case for predicting lifestyles and emergence of pathogens.</title>
        <authorList>
            <person name="Haridas S."/>
            <person name="Albert R."/>
            <person name="Binder M."/>
            <person name="Bloem J."/>
            <person name="Labutti K."/>
            <person name="Salamov A."/>
            <person name="Andreopoulos B."/>
            <person name="Baker S."/>
            <person name="Barry K."/>
            <person name="Bills G."/>
            <person name="Bluhm B."/>
            <person name="Cannon C."/>
            <person name="Castanera R."/>
            <person name="Culley D."/>
            <person name="Daum C."/>
            <person name="Ezra D."/>
            <person name="Gonzalez J."/>
            <person name="Henrissat B."/>
            <person name="Kuo A."/>
            <person name="Liang C."/>
            <person name="Lipzen A."/>
            <person name="Lutzoni F."/>
            <person name="Magnuson J."/>
            <person name="Mondo S."/>
            <person name="Nolan M."/>
            <person name="Ohm R."/>
            <person name="Pangilinan J."/>
            <person name="Park H.-J."/>
            <person name="Ramirez L."/>
            <person name="Alfaro M."/>
            <person name="Sun H."/>
            <person name="Tritt A."/>
            <person name="Yoshinaga Y."/>
            <person name="Zwiers L.-H."/>
            <person name="Turgeon B."/>
            <person name="Goodwin S."/>
            <person name="Spatafora J."/>
            <person name="Crous P."/>
            <person name="Grigoriev I."/>
        </authorList>
    </citation>
    <scope>NUCLEOTIDE SEQUENCE</scope>
    <source>
        <strain evidence="11">Tuck. ex Michener</strain>
    </source>
</reference>
<evidence type="ECO:0000256" key="2">
    <source>
        <dbReference type="ARBA" id="ARBA00010867"/>
    </source>
</evidence>
<evidence type="ECO:0000256" key="6">
    <source>
        <dbReference type="ARBA" id="ARBA00022989"/>
    </source>
</evidence>
<accession>A0A6A6HFV9</accession>
<dbReference type="InterPro" id="IPR038552">
    <property type="entry name" value="Tim21_IMS_sf"/>
</dbReference>
<keyword evidence="9" id="KW-0811">Translocation</keyword>
<evidence type="ECO:0000256" key="9">
    <source>
        <dbReference type="RuleBase" id="RU367142"/>
    </source>
</evidence>
<keyword evidence="9" id="KW-0813">Transport</keyword>
<evidence type="ECO:0000256" key="5">
    <source>
        <dbReference type="ARBA" id="ARBA00022946"/>
    </source>
</evidence>
<comment type="function">
    <text evidence="9">Essential component of the TIM23 complex, a complex that mediates the translocation of transit peptide-containing proteins across the mitochondrial inner membrane.</text>
</comment>
<evidence type="ECO:0000256" key="4">
    <source>
        <dbReference type="ARBA" id="ARBA00022692"/>
    </source>
</evidence>
<dbReference type="PANTHER" id="PTHR13032:SF6">
    <property type="entry name" value="MITOCHONDRIAL IMPORT INNER MEMBRANE TRANSLOCASE SUBUNIT TIM21"/>
    <property type="match status" value="1"/>
</dbReference>
<proteinExistence type="inferred from homology"/>
<keyword evidence="12" id="KW-1185">Reference proteome</keyword>
<feature type="region of interest" description="Disordered" evidence="10">
    <location>
        <begin position="241"/>
        <end position="279"/>
    </location>
</feature>
<sequence length="279" mass="31020">MTTSNALARISPLSLPRAITLRTPLLYRPYATHSSLTGSTSPSSRRKPITPFNDDGRIHWGDLSPSEKVARTTQQTFNLGLVIIGVLATGAVATYLYLDVLSPDSSTAHFNRAANRVRDDAQCAALLGDKVEFRNTLEAQHSRTFGAAGRRRAPTTVERDRFGTEWMWMRFFAVGERATGEVRVQMTRRPGEKEWSMHKLWVDVRGAKRVVLEDAEAAKMEGRKVPGKMFGVRWWTLGMQNESQSSAPDIKEQQSGGFEGKEDNAGEASEGVRGEDSQY</sequence>
<dbReference type="EMBL" id="ML991782">
    <property type="protein sequence ID" value="KAF2237006.1"/>
    <property type="molecule type" value="Genomic_DNA"/>
</dbReference>
<evidence type="ECO:0000256" key="3">
    <source>
        <dbReference type="ARBA" id="ARBA00020726"/>
    </source>
</evidence>
<comment type="subunit">
    <text evidence="9">Component of the TIM23 complex.</text>
</comment>
<dbReference type="GO" id="GO:0030150">
    <property type="term" value="P:protein import into mitochondrial matrix"/>
    <property type="evidence" value="ECO:0007669"/>
    <property type="project" value="UniProtKB-UniRule"/>
</dbReference>
<dbReference type="InterPro" id="IPR013261">
    <property type="entry name" value="Tim21"/>
</dbReference>
<evidence type="ECO:0000256" key="10">
    <source>
        <dbReference type="SAM" id="MobiDB-lite"/>
    </source>
</evidence>
<dbReference type="PANTHER" id="PTHR13032">
    <property type="entry name" value="MITOCHONDRIAL IMPORT INNER MEMBRANE TRANSLOCASE SUBUNIT TIM21"/>
    <property type="match status" value="1"/>
</dbReference>
<evidence type="ECO:0000256" key="1">
    <source>
        <dbReference type="ARBA" id="ARBA00004304"/>
    </source>
</evidence>
<keyword evidence="9" id="KW-0999">Mitochondrion inner membrane</keyword>
<dbReference type="Gene3D" id="3.10.450.320">
    <property type="entry name" value="Mitochondrial import inner membrane translocase subunit Tim21"/>
    <property type="match status" value="1"/>
</dbReference>
<comment type="subcellular location">
    <subcellularLocation>
        <location evidence="9">Mitochondrion inner membrane</location>
        <topology evidence="9">Single-pass membrane protein</topology>
    </subcellularLocation>
    <subcellularLocation>
        <location evidence="1">Mitochondrion membrane</location>
        <topology evidence="1">Single-pass membrane protein</topology>
    </subcellularLocation>
</comment>
<keyword evidence="9" id="KW-0653">Protein transport</keyword>
<gene>
    <name evidence="11" type="ORF">EV356DRAFT_530514</name>
</gene>
<dbReference type="GO" id="GO:0005744">
    <property type="term" value="C:TIM23 mitochondrial import inner membrane translocase complex"/>
    <property type="evidence" value="ECO:0007669"/>
    <property type="project" value="UniProtKB-UniRule"/>
</dbReference>
<dbReference type="Proteomes" id="UP000800092">
    <property type="component" value="Unassembled WGS sequence"/>
</dbReference>